<dbReference type="RefSeq" id="XP_040483582.1">
    <property type="nucleotide sequence ID" value="XM_040627648.1"/>
</dbReference>
<gene>
    <name evidence="3" type="primary">LOC103676991</name>
</gene>
<name>A0A8M1FNE8_URSMA</name>
<sequence>MTRPVGTATWVGAAEGGRRSADVMDGLGGACGRGPPVFGVVLAARRDWLELRCSPSRPPFHIQQRRRGQPRRRLFTRSHLFGLRRRTWEQMQSHRWRGRGARGRVGSTSVPRVRESFPAPTKYPGILSESFS</sequence>
<proteinExistence type="predicted"/>
<organism evidence="2 3">
    <name type="scientific">Ursus maritimus</name>
    <name type="common">Polar bear</name>
    <name type="synonym">Thalarctos maritimus</name>
    <dbReference type="NCBI Taxonomy" id="29073"/>
    <lineage>
        <taxon>Eukaryota</taxon>
        <taxon>Metazoa</taxon>
        <taxon>Chordata</taxon>
        <taxon>Craniata</taxon>
        <taxon>Vertebrata</taxon>
        <taxon>Euteleostomi</taxon>
        <taxon>Mammalia</taxon>
        <taxon>Eutheria</taxon>
        <taxon>Laurasiatheria</taxon>
        <taxon>Carnivora</taxon>
        <taxon>Caniformia</taxon>
        <taxon>Ursidae</taxon>
        <taxon>Ursus</taxon>
    </lineage>
</organism>
<dbReference type="Proteomes" id="UP000261680">
    <property type="component" value="Unplaced"/>
</dbReference>
<dbReference type="AlphaFoldDB" id="A0A8M1FNE8"/>
<keyword evidence="2" id="KW-1185">Reference proteome</keyword>
<protein>
    <submittedName>
        <fullName evidence="3">Uncharacterized protein LOC103676991 isoform X2</fullName>
    </submittedName>
</protein>
<evidence type="ECO:0000313" key="2">
    <source>
        <dbReference type="Proteomes" id="UP000261680"/>
    </source>
</evidence>
<evidence type="ECO:0000256" key="1">
    <source>
        <dbReference type="SAM" id="MobiDB-lite"/>
    </source>
</evidence>
<feature type="region of interest" description="Disordered" evidence="1">
    <location>
        <begin position="94"/>
        <end position="132"/>
    </location>
</feature>
<evidence type="ECO:0000313" key="3">
    <source>
        <dbReference type="RefSeq" id="XP_040483582.1"/>
    </source>
</evidence>
<reference evidence="3" key="1">
    <citation type="submission" date="2025-08" db="UniProtKB">
        <authorList>
            <consortium name="RefSeq"/>
        </authorList>
    </citation>
    <scope>IDENTIFICATION</scope>
    <source>
        <tissue evidence="3">Whole blood</tissue>
    </source>
</reference>
<dbReference type="GeneID" id="103676991"/>
<accession>A0A8M1FNE8</accession>